<proteinExistence type="predicted"/>
<gene>
    <name evidence="1" type="ORF">SAMN02745941_01263</name>
</gene>
<dbReference type="Proteomes" id="UP000184241">
    <property type="component" value="Unassembled WGS sequence"/>
</dbReference>
<evidence type="ECO:0000313" key="1">
    <source>
        <dbReference type="EMBL" id="SHH91103.1"/>
    </source>
</evidence>
<accession>A0A1M5WVR7</accession>
<protein>
    <submittedName>
        <fullName evidence="1">Uncharacterized protein</fullName>
    </submittedName>
</protein>
<organism evidence="1 2">
    <name type="scientific">Clostridium intestinale DSM 6191</name>
    <dbReference type="NCBI Taxonomy" id="1121320"/>
    <lineage>
        <taxon>Bacteria</taxon>
        <taxon>Bacillati</taxon>
        <taxon>Bacillota</taxon>
        <taxon>Clostridia</taxon>
        <taxon>Eubacteriales</taxon>
        <taxon>Clostridiaceae</taxon>
        <taxon>Clostridium</taxon>
    </lineage>
</organism>
<name>A0A1M5WVR7_9CLOT</name>
<dbReference type="AlphaFoldDB" id="A0A1M5WVR7"/>
<reference evidence="1 2" key="1">
    <citation type="submission" date="2016-11" db="EMBL/GenBank/DDBJ databases">
        <authorList>
            <person name="Jaros S."/>
            <person name="Januszkiewicz K."/>
            <person name="Wedrychowicz H."/>
        </authorList>
    </citation>
    <scope>NUCLEOTIDE SEQUENCE [LARGE SCALE GENOMIC DNA]</scope>
    <source>
        <strain evidence="1 2">DSM 6191</strain>
    </source>
</reference>
<sequence length="105" mass="12494">MVSFKKMWEDVNSLVIAGKFNDLENIKSYEEGFIVNNEGETMFLDSQDFIDFWCKMLLYKEIDMSSKLNNQNDNFNLIYMLIRQLPYIEENQGKLTLMSSFVEKH</sequence>
<dbReference type="RefSeq" id="WP_073017798.1">
    <property type="nucleotide sequence ID" value="NZ_FQXU01000004.1"/>
</dbReference>
<dbReference type="EMBL" id="FQXU01000004">
    <property type="protein sequence ID" value="SHH91103.1"/>
    <property type="molecule type" value="Genomic_DNA"/>
</dbReference>
<evidence type="ECO:0000313" key="2">
    <source>
        <dbReference type="Proteomes" id="UP000184241"/>
    </source>
</evidence>